<accession>A0A0F7SEG8</accession>
<keyword evidence="4" id="KW-1133">Transmembrane helix</keyword>
<dbReference type="GO" id="GO:0016746">
    <property type="term" value="F:acyltransferase activity"/>
    <property type="evidence" value="ECO:0007669"/>
    <property type="project" value="UniProtKB-KW"/>
</dbReference>
<feature type="transmembrane region" description="Helical" evidence="4">
    <location>
        <begin position="84"/>
        <end position="104"/>
    </location>
</feature>
<feature type="transmembrane region" description="Helical" evidence="4">
    <location>
        <begin position="146"/>
        <end position="165"/>
    </location>
</feature>
<dbReference type="AlphaFoldDB" id="A0A0F7SEG8"/>
<dbReference type="GO" id="GO:0036149">
    <property type="term" value="P:phosphatidylinositol acyl-chain remodeling"/>
    <property type="evidence" value="ECO:0007669"/>
    <property type="project" value="TreeGrafter"/>
</dbReference>
<dbReference type="PANTHER" id="PTHR10983:SF16">
    <property type="entry name" value="LYSOCARDIOLIPIN ACYLTRANSFERASE 1"/>
    <property type="match status" value="1"/>
</dbReference>
<evidence type="ECO:0000259" key="5">
    <source>
        <dbReference type="SMART" id="SM00563"/>
    </source>
</evidence>
<dbReference type="SUPFAM" id="SSF69593">
    <property type="entry name" value="Glycerol-3-phosphate (1)-acyltransferase"/>
    <property type="match status" value="1"/>
</dbReference>
<dbReference type="GO" id="GO:0005783">
    <property type="term" value="C:endoplasmic reticulum"/>
    <property type="evidence" value="ECO:0007669"/>
    <property type="project" value="TreeGrafter"/>
</dbReference>
<dbReference type="EMBL" id="LN483167">
    <property type="protein sequence ID" value="CDZ96751.1"/>
    <property type="molecule type" value="Genomic_DNA"/>
</dbReference>
<organism evidence="6">
    <name type="scientific">Phaffia rhodozyma</name>
    <name type="common">Yeast</name>
    <name type="synonym">Xanthophyllomyces dendrorhous</name>
    <dbReference type="NCBI Taxonomy" id="264483"/>
    <lineage>
        <taxon>Eukaryota</taxon>
        <taxon>Fungi</taxon>
        <taxon>Dikarya</taxon>
        <taxon>Basidiomycota</taxon>
        <taxon>Agaricomycotina</taxon>
        <taxon>Tremellomycetes</taxon>
        <taxon>Cystofilobasidiales</taxon>
        <taxon>Mrakiaceae</taxon>
        <taxon>Phaffia</taxon>
    </lineage>
</organism>
<dbReference type="InterPro" id="IPR002123">
    <property type="entry name" value="Plipid/glycerol_acylTrfase"/>
</dbReference>
<dbReference type="InterPro" id="IPR032098">
    <property type="entry name" value="Acyltransf_C"/>
</dbReference>
<dbReference type="Pfam" id="PF16076">
    <property type="entry name" value="Acyltransf_C"/>
    <property type="match status" value="1"/>
</dbReference>
<dbReference type="PANTHER" id="PTHR10983">
    <property type="entry name" value="1-ACYLGLYCEROL-3-PHOSPHATE ACYLTRANSFERASE-RELATED"/>
    <property type="match status" value="1"/>
</dbReference>
<keyword evidence="3 6" id="KW-0012">Acyltransferase</keyword>
<evidence type="ECO:0000256" key="3">
    <source>
        <dbReference type="ARBA" id="ARBA00023315"/>
    </source>
</evidence>
<dbReference type="SMART" id="SM00563">
    <property type="entry name" value="PlsC"/>
    <property type="match status" value="1"/>
</dbReference>
<keyword evidence="4" id="KW-0812">Transmembrane</keyword>
<keyword evidence="2 6" id="KW-0808">Transferase</keyword>
<evidence type="ECO:0000256" key="2">
    <source>
        <dbReference type="ARBA" id="ARBA00022679"/>
    </source>
</evidence>
<feature type="domain" description="Phospholipid/glycerol acyltransferase" evidence="5">
    <location>
        <begin position="133"/>
        <end position="259"/>
    </location>
</feature>
<proteinExistence type="inferred from homology"/>
<evidence type="ECO:0000256" key="1">
    <source>
        <dbReference type="ARBA" id="ARBA00008655"/>
    </source>
</evidence>
<keyword evidence="4" id="KW-0472">Membrane</keyword>
<evidence type="ECO:0000313" key="6">
    <source>
        <dbReference type="EMBL" id="CDZ96751.1"/>
    </source>
</evidence>
<name>A0A0F7SEG8_PHARH</name>
<evidence type="ECO:0000256" key="4">
    <source>
        <dbReference type="SAM" id="Phobius"/>
    </source>
</evidence>
<dbReference type="CDD" id="cd07990">
    <property type="entry name" value="LPLAT_LCLAT1-like"/>
    <property type="match status" value="1"/>
</dbReference>
<comment type="similarity">
    <text evidence="1">Belongs to the 1-acyl-sn-glycerol-3-phosphate acyltransferase family.</text>
</comment>
<feature type="transmembrane region" description="Helical" evidence="4">
    <location>
        <begin position="390"/>
        <end position="412"/>
    </location>
</feature>
<reference evidence="6" key="1">
    <citation type="submission" date="2014-08" db="EMBL/GenBank/DDBJ databases">
        <authorList>
            <person name="Sharma Rahul"/>
            <person name="Thines Marco"/>
        </authorList>
    </citation>
    <scope>NUCLEOTIDE SEQUENCE</scope>
</reference>
<protein>
    <submittedName>
        <fullName evidence="6">Lysophosphatidic acid acyltransferase LPAAT and related acyltransferases</fullName>
    </submittedName>
</protein>
<sequence>MRTRTDDQDPLIPTSTARSQLWTVPIKDRPKSHGSWFSYIVFPIVFNIGILSINTTQLLCWPLAILPPTRPLYYKILRSTKSSWCSLILLISILFGPTSLVLTAGEGIDLDDIVVRRDKTDDRVIGLDLPKRAVVMGNHQAYTDWLYIWVLGYFAGTADGVYILLKKSLKWIPFVGWGCQFFDFLFLARRWAQDKGPLFKYLNRLSTESVKNHDPIWMMVFPEGTIVSDQERANSSAYAKKQDIDDTINVLLPHSLGLQTILHQLSQNLPSLPVLDITIGYPGVPPAGAAQEYHNLFSIFHRSVPPPAVHMHLRMYDSAQIPLGAQGGESTSDREAFGAWLLERWREKDRLMAAYYRDGVFPTQESEQGVQGGSIEVPVRFRSNWEAGNALCWGFPLVGLPVVWGILGWGVWKLVTG</sequence>
<dbReference type="Pfam" id="PF01553">
    <property type="entry name" value="Acyltransferase"/>
    <property type="match status" value="1"/>
</dbReference>
<feature type="transmembrane region" description="Helical" evidence="4">
    <location>
        <begin position="36"/>
        <end position="64"/>
    </location>
</feature>